<comment type="similarity">
    <text evidence="2 6">Belongs to the class-C beta-lactamase family.</text>
</comment>
<keyword evidence="4 6" id="KW-0378">Hydrolase</keyword>
<evidence type="ECO:0000256" key="4">
    <source>
        <dbReference type="ARBA" id="ARBA00022801"/>
    </source>
</evidence>
<dbReference type="EMBL" id="SACS01000018">
    <property type="protein sequence ID" value="RVU34407.1"/>
    <property type="molecule type" value="Genomic_DNA"/>
</dbReference>
<dbReference type="PANTHER" id="PTHR46825">
    <property type="entry name" value="D-ALANYL-D-ALANINE-CARBOXYPEPTIDASE/ENDOPEPTIDASE AMPH"/>
    <property type="match status" value="1"/>
</dbReference>
<feature type="chain" id="PRO_5018995616" description="Beta-lactamase" evidence="7">
    <location>
        <begin position="27"/>
        <end position="388"/>
    </location>
</feature>
<proteinExistence type="inferred from homology"/>
<dbReference type="GO" id="GO:0008800">
    <property type="term" value="F:beta-lactamase activity"/>
    <property type="evidence" value="ECO:0007669"/>
    <property type="project" value="UniProtKB-UniRule"/>
</dbReference>
<sequence length="388" mass="41782">MSFSKTRVALWCALPFILVSASQVQARTNVIENEAALQAAVNQQVSQLMQQQQIPGMAVAVLWQGKTYHYSFGQADLAKKTAVTPDTLFELGSISKTYAGVLGAMAIESGAIALTDPVAKHWPALTSPQWQQIQMQHLATYTAGGLPLFMPDSVTDKASLQNYYQQWQPQYAAGTQRVYANTSIGLFAHLAVAADGKSYADAFDGLKKDLQLQQTFLQVPTASAAQYAWGYNEGKPVRIGTGVLLDEAGGAKASVRDVASWVQANLQPEKVTAPVLKAGIARAQQRYAKAGQMYQGLGWEMLDYPLPLSALTAMTDPDFVKGSAATLISPPTAAVTSSWVHKTGATGGFGAYAAFIPSRQVGIVMLSNKRYPNAQRVELAYRILEGLK</sequence>
<gene>
    <name evidence="9" type="ORF">EOE67_15265</name>
</gene>
<dbReference type="OrthoDB" id="5377431at2"/>
<evidence type="ECO:0000256" key="5">
    <source>
        <dbReference type="ARBA" id="ARBA00023251"/>
    </source>
</evidence>
<organism evidence="9 10">
    <name type="scientific">Rheinheimera riviphila</name>
    <dbReference type="NCBI Taxonomy" id="1834037"/>
    <lineage>
        <taxon>Bacteria</taxon>
        <taxon>Pseudomonadati</taxon>
        <taxon>Pseudomonadota</taxon>
        <taxon>Gammaproteobacteria</taxon>
        <taxon>Chromatiales</taxon>
        <taxon>Chromatiaceae</taxon>
        <taxon>Rheinheimera</taxon>
    </lineage>
</organism>
<dbReference type="InterPro" id="IPR050491">
    <property type="entry name" value="AmpC-like"/>
</dbReference>
<protein>
    <recommendedName>
        <fullName evidence="3 6">Beta-lactamase</fullName>
        <ecNumber evidence="3 6">3.5.2.6</ecNumber>
    </recommendedName>
</protein>
<dbReference type="SUPFAM" id="SSF56601">
    <property type="entry name" value="beta-lactamase/transpeptidase-like"/>
    <property type="match status" value="1"/>
</dbReference>
<evidence type="ECO:0000256" key="2">
    <source>
        <dbReference type="ARBA" id="ARBA00007840"/>
    </source>
</evidence>
<dbReference type="PANTHER" id="PTHR46825:SF8">
    <property type="entry name" value="BETA-LACTAMASE-RELATED"/>
    <property type="match status" value="1"/>
</dbReference>
<comment type="catalytic activity">
    <reaction evidence="1 6">
        <text>a beta-lactam + H2O = a substituted beta-amino acid</text>
        <dbReference type="Rhea" id="RHEA:20401"/>
        <dbReference type="ChEBI" id="CHEBI:15377"/>
        <dbReference type="ChEBI" id="CHEBI:35627"/>
        <dbReference type="ChEBI" id="CHEBI:140347"/>
        <dbReference type="EC" id="3.5.2.6"/>
    </reaction>
</comment>
<evidence type="ECO:0000256" key="1">
    <source>
        <dbReference type="ARBA" id="ARBA00001526"/>
    </source>
</evidence>
<dbReference type="InterPro" id="IPR001466">
    <property type="entry name" value="Beta-lactam-related"/>
</dbReference>
<dbReference type="Pfam" id="PF00144">
    <property type="entry name" value="Beta-lactamase"/>
    <property type="match status" value="1"/>
</dbReference>
<dbReference type="RefSeq" id="WP_127700204.1">
    <property type="nucleotide sequence ID" value="NZ_SACS01000018.1"/>
</dbReference>
<dbReference type="GO" id="GO:0046677">
    <property type="term" value="P:response to antibiotic"/>
    <property type="evidence" value="ECO:0007669"/>
    <property type="project" value="UniProtKB-UniRule"/>
</dbReference>
<evidence type="ECO:0000313" key="10">
    <source>
        <dbReference type="Proteomes" id="UP000283077"/>
    </source>
</evidence>
<name>A0A437QIN4_9GAMM</name>
<dbReference type="Proteomes" id="UP000283077">
    <property type="component" value="Unassembled WGS sequence"/>
</dbReference>
<dbReference type="GO" id="GO:0030288">
    <property type="term" value="C:outer membrane-bounded periplasmic space"/>
    <property type="evidence" value="ECO:0007669"/>
    <property type="project" value="InterPro"/>
</dbReference>
<dbReference type="NCBIfam" id="NF033085">
    <property type="entry name" value="bla_class_C"/>
    <property type="match status" value="1"/>
</dbReference>
<dbReference type="PROSITE" id="PS00336">
    <property type="entry name" value="BETA_LACTAMASE_C"/>
    <property type="match status" value="1"/>
</dbReference>
<reference evidence="9 10" key="1">
    <citation type="submission" date="2019-01" db="EMBL/GenBank/DDBJ databases">
        <authorList>
            <person name="Chen W.-M."/>
        </authorList>
    </citation>
    <scope>NUCLEOTIDE SEQUENCE [LARGE SCALE GENOMIC DNA]</scope>
    <source>
        <strain evidence="9 10">KYPC3</strain>
    </source>
</reference>
<keyword evidence="10" id="KW-1185">Reference proteome</keyword>
<dbReference type="EC" id="3.5.2.6" evidence="3 6"/>
<dbReference type="InterPro" id="IPR001586">
    <property type="entry name" value="Beta-lactam_class-C_AS"/>
</dbReference>
<evidence type="ECO:0000313" key="9">
    <source>
        <dbReference type="EMBL" id="RVU34407.1"/>
    </source>
</evidence>
<evidence type="ECO:0000256" key="3">
    <source>
        <dbReference type="ARBA" id="ARBA00012865"/>
    </source>
</evidence>
<dbReference type="InterPro" id="IPR058136">
    <property type="entry name" value="AmpC"/>
</dbReference>
<evidence type="ECO:0000256" key="7">
    <source>
        <dbReference type="SAM" id="SignalP"/>
    </source>
</evidence>
<dbReference type="GO" id="GO:0017001">
    <property type="term" value="P:antibiotic catabolic process"/>
    <property type="evidence" value="ECO:0007669"/>
    <property type="project" value="InterPro"/>
</dbReference>
<feature type="domain" description="Beta-lactamase-related" evidence="8">
    <location>
        <begin position="42"/>
        <end position="387"/>
    </location>
</feature>
<keyword evidence="5 6" id="KW-0046">Antibiotic resistance</keyword>
<dbReference type="Gene3D" id="3.40.710.10">
    <property type="entry name" value="DD-peptidase/beta-lactamase superfamily"/>
    <property type="match status" value="1"/>
</dbReference>
<evidence type="ECO:0000256" key="6">
    <source>
        <dbReference type="RuleBase" id="RU361140"/>
    </source>
</evidence>
<evidence type="ECO:0000259" key="8">
    <source>
        <dbReference type="Pfam" id="PF00144"/>
    </source>
</evidence>
<feature type="signal peptide" evidence="7">
    <location>
        <begin position="1"/>
        <end position="26"/>
    </location>
</feature>
<comment type="caution">
    <text evidence="9">The sequence shown here is derived from an EMBL/GenBank/DDBJ whole genome shotgun (WGS) entry which is preliminary data.</text>
</comment>
<keyword evidence="7" id="KW-0732">Signal</keyword>
<accession>A0A437QIN4</accession>
<dbReference type="AlphaFoldDB" id="A0A437QIN4"/>
<dbReference type="InterPro" id="IPR012338">
    <property type="entry name" value="Beta-lactam/transpept-like"/>
</dbReference>